<evidence type="ECO:0000313" key="2">
    <source>
        <dbReference type="Proteomes" id="UP000190648"/>
    </source>
</evidence>
<dbReference type="Proteomes" id="UP000190648">
    <property type="component" value="Unassembled WGS sequence"/>
</dbReference>
<accession>A0A1V4K8M1</accession>
<evidence type="ECO:0000313" key="1">
    <source>
        <dbReference type="EMBL" id="OPJ80227.1"/>
    </source>
</evidence>
<name>A0A1V4K8M1_PATFA</name>
<organism evidence="1 2">
    <name type="scientific">Patagioenas fasciata monilis</name>
    <dbReference type="NCBI Taxonomy" id="372326"/>
    <lineage>
        <taxon>Eukaryota</taxon>
        <taxon>Metazoa</taxon>
        <taxon>Chordata</taxon>
        <taxon>Craniata</taxon>
        <taxon>Vertebrata</taxon>
        <taxon>Euteleostomi</taxon>
        <taxon>Archelosauria</taxon>
        <taxon>Archosauria</taxon>
        <taxon>Dinosauria</taxon>
        <taxon>Saurischia</taxon>
        <taxon>Theropoda</taxon>
        <taxon>Coelurosauria</taxon>
        <taxon>Aves</taxon>
        <taxon>Neognathae</taxon>
        <taxon>Neoaves</taxon>
        <taxon>Columbimorphae</taxon>
        <taxon>Columbiformes</taxon>
        <taxon>Columbidae</taxon>
        <taxon>Patagioenas</taxon>
    </lineage>
</organism>
<dbReference type="AlphaFoldDB" id="A0A1V4K8M1"/>
<gene>
    <name evidence="1" type="ORF">AV530_002593</name>
</gene>
<reference evidence="1 2" key="1">
    <citation type="submission" date="2016-02" db="EMBL/GenBank/DDBJ databases">
        <title>Band-tailed pigeon sequencing and assembly.</title>
        <authorList>
            <person name="Soares A.E."/>
            <person name="Novak B.J."/>
            <person name="Rice E.S."/>
            <person name="O'Connell B."/>
            <person name="Chang D."/>
            <person name="Weber S."/>
            <person name="Shapiro B."/>
        </authorList>
    </citation>
    <scope>NUCLEOTIDE SEQUENCE [LARGE SCALE GENOMIC DNA]</scope>
    <source>
        <strain evidence="1">BTP2013</strain>
        <tissue evidence="1">Blood</tissue>
    </source>
</reference>
<protein>
    <submittedName>
        <fullName evidence="1">Uncharacterized protein</fullName>
    </submittedName>
</protein>
<dbReference type="EMBL" id="LSYS01004331">
    <property type="protein sequence ID" value="OPJ80227.1"/>
    <property type="molecule type" value="Genomic_DNA"/>
</dbReference>
<keyword evidence="2" id="KW-1185">Reference proteome</keyword>
<sequence>MMMQDAGEVTAEMENCTIMEGVAIMKEGLHQDLYQWPMVMLCATSEKGTDQEQAPVSVGLTSSDYESLQLLKTVHMENLSDDTIELERSTWSQE</sequence>
<proteinExistence type="predicted"/>
<comment type="caution">
    <text evidence="1">The sequence shown here is derived from an EMBL/GenBank/DDBJ whole genome shotgun (WGS) entry which is preliminary data.</text>
</comment>